<sequence length="177" mass="19700">MPTYVAFLRAINLGATRKVPMKELVPCLEEAGFEDVATHLATGNVRLRSRRRTTDSVEAAVEEALAERFGFEVPAVVLTLEELARVVEEAEATPEVRRAYVTLLKKAPPEGVVHELDSWSAEDEGARVGRRAVHWWADHDMHAGRLDNAVVEKHLGVATTRSLKVVRTVHEKWGSDD</sequence>
<dbReference type="RefSeq" id="WP_310305373.1">
    <property type="nucleotide sequence ID" value="NZ_BAAAPS010000005.1"/>
</dbReference>
<organism evidence="1 2">
    <name type="scientific">Nocardioides marmoribigeumensis</name>
    <dbReference type="NCBI Taxonomy" id="433649"/>
    <lineage>
        <taxon>Bacteria</taxon>
        <taxon>Bacillati</taxon>
        <taxon>Actinomycetota</taxon>
        <taxon>Actinomycetes</taxon>
        <taxon>Propionibacteriales</taxon>
        <taxon>Nocardioidaceae</taxon>
        <taxon>Nocardioides</taxon>
    </lineage>
</organism>
<gene>
    <name evidence="1" type="ORF">J2S63_003676</name>
</gene>
<dbReference type="Proteomes" id="UP001183648">
    <property type="component" value="Unassembled WGS sequence"/>
</dbReference>
<dbReference type="SUPFAM" id="SSF160379">
    <property type="entry name" value="SP0830-like"/>
    <property type="match status" value="1"/>
</dbReference>
<dbReference type="InterPro" id="IPR012545">
    <property type="entry name" value="DUF1697"/>
</dbReference>
<dbReference type="PANTHER" id="PTHR36439:SF1">
    <property type="entry name" value="DUF1697 DOMAIN-CONTAINING PROTEIN"/>
    <property type="match status" value="1"/>
</dbReference>
<dbReference type="Pfam" id="PF08002">
    <property type="entry name" value="DUF1697"/>
    <property type="match status" value="1"/>
</dbReference>
<dbReference type="Gene3D" id="3.30.70.1280">
    <property type="entry name" value="SP0830-like domains"/>
    <property type="match status" value="1"/>
</dbReference>
<name>A0ABU2C0E0_9ACTN</name>
<dbReference type="EMBL" id="JAVDYG010000001">
    <property type="protein sequence ID" value="MDR7364123.1"/>
    <property type="molecule type" value="Genomic_DNA"/>
</dbReference>
<accession>A0ABU2C0E0</accession>
<evidence type="ECO:0000313" key="1">
    <source>
        <dbReference type="EMBL" id="MDR7364123.1"/>
    </source>
</evidence>
<protein>
    <submittedName>
        <fullName evidence="1">Uncharacterized protein (DUF1697 family)</fullName>
    </submittedName>
</protein>
<dbReference type="PANTHER" id="PTHR36439">
    <property type="entry name" value="BLL4334 PROTEIN"/>
    <property type="match status" value="1"/>
</dbReference>
<dbReference type="PIRSF" id="PIRSF008502">
    <property type="entry name" value="UCP008502"/>
    <property type="match status" value="1"/>
</dbReference>
<reference evidence="1 2" key="1">
    <citation type="submission" date="2023-07" db="EMBL/GenBank/DDBJ databases">
        <title>Sequencing the genomes of 1000 actinobacteria strains.</title>
        <authorList>
            <person name="Klenk H.-P."/>
        </authorList>
    </citation>
    <scope>NUCLEOTIDE SEQUENCE [LARGE SCALE GENOMIC DNA]</scope>
    <source>
        <strain evidence="1 2">DSM 19426</strain>
    </source>
</reference>
<proteinExistence type="predicted"/>
<comment type="caution">
    <text evidence="1">The sequence shown here is derived from an EMBL/GenBank/DDBJ whole genome shotgun (WGS) entry which is preliminary data.</text>
</comment>
<evidence type="ECO:0000313" key="2">
    <source>
        <dbReference type="Proteomes" id="UP001183648"/>
    </source>
</evidence>
<keyword evidence="2" id="KW-1185">Reference proteome</keyword>